<reference evidence="1 2" key="1">
    <citation type="submission" date="2013-08" db="EMBL/GenBank/DDBJ databases">
        <authorList>
            <person name="Weinstock G."/>
            <person name="Sodergren E."/>
            <person name="Wylie T."/>
            <person name="Fulton L."/>
            <person name="Fulton R."/>
            <person name="Fronick C."/>
            <person name="O'Laughlin M."/>
            <person name="Godfrey J."/>
            <person name="Miner T."/>
            <person name="Herter B."/>
            <person name="Appelbaum E."/>
            <person name="Cordes M."/>
            <person name="Lek S."/>
            <person name="Wollam A."/>
            <person name="Pepin K.H."/>
            <person name="Palsikar V.B."/>
            <person name="Mitreva M."/>
            <person name="Wilson R.K."/>
        </authorList>
    </citation>
    <scope>NUCLEOTIDE SEQUENCE [LARGE SCALE GENOMIC DNA]</scope>
    <source>
        <strain evidence="1 2">F0041</strain>
    </source>
</reference>
<organism evidence="1 2">
    <name type="scientific">Bacteroides pyogenes F0041</name>
    <dbReference type="NCBI Taxonomy" id="1321819"/>
    <lineage>
        <taxon>Bacteria</taxon>
        <taxon>Pseudomonadati</taxon>
        <taxon>Bacteroidota</taxon>
        <taxon>Bacteroidia</taxon>
        <taxon>Bacteroidales</taxon>
        <taxon>Bacteroidaceae</taxon>
        <taxon>Bacteroides</taxon>
    </lineage>
</organism>
<name>U2CUT6_9BACE</name>
<proteinExistence type="predicted"/>
<dbReference type="Proteomes" id="UP000016496">
    <property type="component" value="Unassembled WGS sequence"/>
</dbReference>
<dbReference type="HOGENOM" id="CLU_3247481_0_0_10"/>
<comment type="caution">
    <text evidence="1">The sequence shown here is derived from an EMBL/GenBank/DDBJ whole genome shotgun (WGS) entry which is preliminary data.</text>
</comment>
<evidence type="ECO:0000313" key="1">
    <source>
        <dbReference type="EMBL" id="ERI88315.1"/>
    </source>
</evidence>
<accession>U2CUT6</accession>
<gene>
    <name evidence="1" type="ORF">HMPREF1981_00699</name>
</gene>
<dbReference type="AlphaFoldDB" id="U2CUT6"/>
<sequence length="42" mass="5007">MKQFNPLQSFKVSTSINGELFFTHPNLLFPKILFVLWEEAFF</sequence>
<dbReference type="EMBL" id="AWSV01000040">
    <property type="protein sequence ID" value="ERI88315.1"/>
    <property type="molecule type" value="Genomic_DNA"/>
</dbReference>
<evidence type="ECO:0000313" key="2">
    <source>
        <dbReference type="Proteomes" id="UP000016496"/>
    </source>
</evidence>
<protein>
    <submittedName>
        <fullName evidence="1">Uncharacterized protein</fullName>
    </submittedName>
</protein>